<dbReference type="RefSeq" id="WP_103081387.1">
    <property type="nucleotide sequence ID" value="NZ_CP021850.1"/>
</dbReference>
<evidence type="ECO:0000256" key="2">
    <source>
        <dbReference type="ARBA" id="ARBA00022679"/>
    </source>
</evidence>
<keyword evidence="3 7" id="KW-0547">Nucleotide-binding</keyword>
<comment type="caution">
    <text evidence="9">The sequence shown here is derived from an EMBL/GenBank/DDBJ whole genome shotgun (WGS) entry which is preliminary data.</text>
</comment>
<keyword evidence="10" id="KW-1185">Reference proteome</keyword>
<dbReference type="GO" id="GO:0106310">
    <property type="term" value="F:protein serine kinase activity"/>
    <property type="evidence" value="ECO:0007669"/>
    <property type="project" value="RHEA"/>
</dbReference>
<name>A0A2K2FKL2_9CLOT</name>
<keyword evidence="2 7" id="KW-0808">Transferase</keyword>
<sequence>MQPINEMKIEFLSKSNNESFARVVAAAFVSQLDPTMEELADVKTAVSEAVTNAIIHGYEDTIGYVKMECRLYEDSVEIIVEDKGKGIDNIELARQPLYTSKPELERSGMGFTVMETFMDSVEVKSEPGVGTLVKMCKSFKSLKGKQN</sequence>
<dbReference type="GO" id="GO:0016989">
    <property type="term" value="F:sigma factor antagonist activity"/>
    <property type="evidence" value="ECO:0007669"/>
    <property type="project" value="InterPro"/>
</dbReference>
<reference evidence="9 10" key="1">
    <citation type="submission" date="2017-06" db="EMBL/GenBank/DDBJ databases">
        <title>Investigating the central metabolism of Clostridium thermosuccinogenes.</title>
        <authorList>
            <person name="Koendjbiharie J.G."/>
            <person name="van Kranenburg R."/>
        </authorList>
    </citation>
    <scope>NUCLEOTIDE SEQUENCE [LARGE SCALE GENOMIC DNA]</scope>
    <source>
        <strain evidence="9 10">DSM 5806</strain>
    </source>
</reference>
<keyword evidence="1 7" id="KW-0723">Serine/threonine-protein kinase</keyword>
<dbReference type="NCBIfam" id="TIGR01925">
    <property type="entry name" value="spIIAB"/>
    <property type="match status" value="1"/>
</dbReference>
<evidence type="ECO:0000256" key="7">
    <source>
        <dbReference type="HAMAP-Rule" id="MF_00637"/>
    </source>
</evidence>
<gene>
    <name evidence="7" type="primary">spoIIAB</name>
    <name evidence="9" type="ORF">CDQ84_08890</name>
</gene>
<dbReference type="PANTHER" id="PTHR35526">
    <property type="entry name" value="ANTI-SIGMA-F FACTOR RSBW-RELATED"/>
    <property type="match status" value="1"/>
</dbReference>
<dbReference type="AlphaFoldDB" id="A0A2K2FKL2"/>
<keyword evidence="5 7" id="KW-0067">ATP-binding</keyword>
<dbReference type="PANTHER" id="PTHR35526:SF3">
    <property type="entry name" value="ANTI-SIGMA-F FACTOR RSBW"/>
    <property type="match status" value="1"/>
</dbReference>
<dbReference type="GO" id="GO:0042174">
    <property type="term" value="P:negative regulation of sporulation resulting in formation of a cellular spore"/>
    <property type="evidence" value="ECO:0007669"/>
    <property type="project" value="InterPro"/>
</dbReference>
<keyword evidence="6 7" id="KW-0749">Sporulation</keyword>
<dbReference type="SMART" id="SM00387">
    <property type="entry name" value="HATPase_c"/>
    <property type="match status" value="1"/>
</dbReference>
<dbReference type="EMBL" id="NIOJ01000019">
    <property type="protein sequence ID" value="PNT99318.1"/>
    <property type="molecule type" value="Genomic_DNA"/>
</dbReference>
<dbReference type="GO" id="GO:0030436">
    <property type="term" value="P:asexual sporulation"/>
    <property type="evidence" value="ECO:0007669"/>
    <property type="project" value="UniProtKB-UniRule"/>
</dbReference>
<keyword evidence="4 7" id="KW-0418">Kinase</keyword>
<organism evidence="9 10">
    <name type="scientific">Clostridium thermosuccinogenes</name>
    <dbReference type="NCBI Taxonomy" id="84032"/>
    <lineage>
        <taxon>Bacteria</taxon>
        <taxon>Bacillati</taxon>
        <taxon>Bacillota</taxon>
        <taxon>Clostridia</taxon>
        <taxon>Eubacteriales</taxon>
        <taxon>Clostridiaceae</taxon>
        <taxon>Clostridium</taxon>
    </lineage>
</organism>
<evidence type="ECO:0000313" key="9">
    <source>
        <dbReference type="EMBL" id="PNT99318.1"/>
    </source>
</evidence>
<dbReference type="Pfam" id="PF13581">
    <property type="entry name" value="HATPase_c_2"/>
    <property type="match status" value="1"/>
</dbReference>
<accession>A0A2K2FKL2</accession>
<proteinExistence type="inferred from homology"/>
<evidence type="ECO:0000256" key="1">
    <source>
        <dbReference type="ARBA" id="ARBA00022527"/>
    </source>
</evidence>
<dbReference type="InterPro" id="IPR050267">
    <property type="entry name" value="Anti-sigma-factor_SerPK"/>
</dbReference>
<dbReference type="GO" id="GO:0004674">
    <property type="term" value="F:protein serine/threonine kinase activity"/>
    <property type="evidence" value="ECO:0007669"/>
    <property type="project" value="UniProtKB-KW"/>
</dbReference>
<dbReference type="Gene3D" id="3.30.565.10">
    <property type="entry name" value="Histidine kinase-like ATPase, C-terminal domain"/>
    <property type="match status" value="1"/>
</dbReference>
<dbReference type="InterPro" id="IPR036890">
    <property type="entry name" value="HATPase_C_sf"/>
</dbReference>
<evidence type="ECO:0000256" key="6">
    <source>
        <dbReference type="ARBA" id="ARBA00022969"/>
    </source>
</evidence>
<evidence type="ECO:0000256" key="3">
    <source>
        <dbReference type="ARBA" id="ARBA00022741"/>
    </source>
</evidence>
<comment type="catalytic activity">
    <reaction evidence="7">
        <text>L-seryl-[protein] + ATP = O-phospho-L-seryl-[protein] + ADP + H(+)</text>
        <dbReference type="Rhea" id="RHEA:17989"/>
        <dbReference type="Rhea" id="RHEA-COMP:9863"/>
        <dbReference type="Rhea" id="RHEA-COMP:11604"/>
        <dbReference type="ChEBI" id="CHEBI:15378"/>
        <dbReference type="ChEBI" id="CHEBI:29999"/>
        <dbReference type="ChEBI" id="CHEBI:30616"/>
        <dbReference type="ChEBI" id="CHEBI:83421"/>
        <dbReference type="ChEBI" id="CHEBI:456216"/>
        <dbReference type="EC" id="2.7.11.1"/>
    </reaction>
</comment>
<dbReference type="InterPro" id="IPR010194">
    <property type="entry name" value="Anti-sigma_F"/>
</dbReference>
<comment type="function">
    <text evidence="7">Binds to sigma F and blocks its ability to form an RNA polymerase holoenzyme (E-sigma F). Phosphorylates SpoIIAA on a serine residue. This phosphorylation may enable SpoIIAA to act as an anti-anti-sigma factor that counteracts SpoIIAB and thus releases sigma F from inhibition.</text>
</comment>
<dbReference type="GO" id="GO:0005524">
    <property type="term" value="F:ATP binding"/>
    <property type="evidence" value="ECO:0007669"/>
    <property type="project" value="UniProtKB-KW"/>
</dbReference>
<dbReference type="GO" id="GO:0030435">
    <property type="term" value="P:sporulation resulting in formation of a cellular spore"/>
    <property type="evidence" value="ECO:0007669"/>
    <property type="project" value="UniProtKB-KW"/>
</dbReference>
<protein>
    <recommendedName>
        <fullName evidence="7">Anti-sigma F factor</fullName>
        <ecNumber evidence="7">2.7.11.1</ecNumber>
    </recommendedName>
    <alternativeName>
        <fullName evidence="7">Stage II sporulation protein AB</fullName>
    </alternativeName>
</protein>
<dbReference type="Proteomes" id="UP000236151">
    <property type="component" value="Unassembled WGS sequence"/>
</dbReference>
<evidence type="ECO:0000259" key="8">
    <source>
        <dbReference type="SMART" id="SM00387"/>
    </source>
</evidence>
<dbReference type="OrthoDB" id="9768808at2"/>
<comment type="similarity">
    <text evidence="7">Belongs to the anti-sigma-factor family.</text>
</comment>
<feature type="domain" description="Histidine kinase/HSP90-like ATPase" evidence="8">
    <location>
        <begin position="37"/>
        <end position="141"/>
    </location>
</feature>
<evidence type="ECO:0000313" key="10">
    <source>
        <dbReference type="Proteomes" id="UP000236151"/>
    </source>
</evidence>
<dbReference type="EC" id="2.7.11.1" evidence="7"/>
<dbReference type="KEGG" id="cthd:CDO33_15195"/>
<dbReference type="SUPFAM" id="SSF55874">
    <property type="entry name" value="ATPase domain of HSP90 chaperone/DNA topoisomerase II/histidine kinase"/>
    <property type="match status" value="1"/>
</dbReference>
<dbReference type="InterPro" id="IPR003594">
    <property type="entry name" value="HATPase_dom"/>
</dbReference>
<evidence type="ECO:0000256" key="5">
    <source>
        <dbReference type="ARBA" id="ARBA00022840"/>
    </source>
</evidence>
<comment type="catalytic activity">
    <reaction evidence="7">
        <text>L-threonyl-[protein] + ATP = O-phospho-L-threonyl-[protein] + ADP + H(+)</text>
        <dbReference type="Rhea" id="RHEA:46608"/>
        <dbReference type="Rhea" id="RHEA-COMP:11060"/>
        <dbReference type="Rhea" id="RHEA-COMP:11605"/>
        <dbReference type="ChEBI" id="CHEBI:15378"/>
        <dbReference type="ChEBI" id="CHEBI:30013"/>
        <dbReference type="ChEBI" id="CHEBI:30616"/>
        <dbReference type="ChEBI" id="CHEBI:61977"/>
        <dbReference type="ChEBI" id="CHEBI:456216"/>
        <dbReference type="EC" id="2.7.11.1"/>
    </reaction>
</comment>
<evidence type="ECO:0000256" key="4">
    <source>
        <dbReference type="ARBA" id="ARBA00022777"/>
    </source>
</evidence>
<dbReference type="HAMAP" id="MF_00637">
    <property type="entry name" value="Anti_sigma_F"/>
    <property type="match status" value="1"/>
</dbReference>